<dbReference type="PANTHER" id="PTHR48079">
    <property type="entry name" value="PROTEIN YEEZ"/>
    <property type="match status" value="1"/>
</dbReference>
<name>A0A2T0KAU1_9ACTN</name>
<dbReference type="Proteomes" id="UP000239415">
    <property type="component" value="Unassembled WGS sequence"/>
</dbReference>
<dbReference type="PANTHER" id="PTHR48079:SF6">
    <property type="entry name" value="NAD(P)-BINDING DOMAIN-CONTAINING PROTEIN-RELATED"/>
    <property type="match status" value="1"/>
</dbReference>
<dbReference type="GO" id="GO:0004029">
    <property type="term" value="F:aldehyde dehydrogenase (NAD+) activity"/>
    <property type="evidence" value="ECO:0007669"/>
    <property type="project" value="TreeGrafter"/>
</dbReference>
<evidence type="ECO:0000313" key="3">
    <source>
        <dbReference type="Proteomes" id="UP000239415"/>
    </source>
</evidence>
<feature type="domain" description="NAD-dependent epimerase/dehydratase" evidence="1">
    <location>
        <begin position="7"/>
        <end position="214"/>
    </location>
</feature>
<dbReference type="GO" id="GO:0005737">
    <property type="term" value="C:cytoplasm"/>
    <property type="evidence" value="ECO:0007669"/>
    <property type="project" value="TreeGrafter"/>
</dbReference>
<dbReference type="Pfam" id="PF01370">
    <property type="entry name" value="Epimerase"/>
    <property type="match status" value="1"/>
</dbReference>
<reference evidence="2 3" key="1">
    <citation type="submission" date="2018-03" db="EMBL/GenBank/DDBJ databases">
        <title>Genomic Encyclopedia of Archaeal and Bacterial Type Strains, Phase II (KMG-II): from individual species to whole genera.</title>
        <authorList>
            <person name="Goeker M."/>
        </authorList>
    </citation>
    <scope>NUCLEOTIDE SEQUENCE [LARGE SCALE GENOMIC DNA]</scope>
    <source>
        <strain evidence="2 3">DSM 43146</strain>
    </source>
</reference>
<dbReference type="InterPro" id="IPR051783">
    <property type="entry name" value="NAD(P)-dependent_oxidoreduct"/>
</dbReference>
<evidence type="ECO:0000313" key="2">
    <source>
        <dbReference type="EMBL" id="PRX20076.1"/>
    </source>
</evidence>
<accession>A0A2T0KAU1</accession>
<dbReference type="InterPro" id="IPR036291">
    <property type="entry name" value="NAD(P)-bd_dom_sf"/>
</dbReference>
<dbReference type="InterPro" id="IPR001509">
    <property type="entry name" value="Epimerase_deHydtase"/>
</dbReference>
<dbReference type="Gene3D" id="3.40.50.720">
    <property type="entry name" value="NAD(P)-binding Rossmann-like Domain"/>
    <property type="match status" value="1"/>
</dbReference>
<keyword evidence="3" id="KW-1185">Reference proteome</keyword>
<sequence length="316" mass="33839">MNPRTHVVLGATGGVGSHLVDALTAAGHRVRAVSRTPPPPRPGVEHVQADLRNPAPLREAVAGAAVVFHAAQPPYTRWSDFPALTDGIAAATASAGARLVLVDNLYMYGPAAAPMTENLPYAATDTKGRIRAAMARSLLERHRTGDLDVVLGRAGDYYGPHGVNSVAGQTLFGTALTGAKATVIGSLDQPHSWSYLPDVAAALIRLADTPHAGGRAWHLPVAEPLTQRELITLVYQTAGHRPRMAALPGPVHRAIATFHPMLRELYGTRHQFTHSFTVDWSRYATEIGPFTPTPHADAVRATLDWFRSSSARHRTG</sequence>
<protein>
    <submittedName>
        <fullName evidence="2">Nucleoside-diphosphate-sugar epimerase</fullName>
    </submittedName>
</protein>
<dbReference type="SUPFAM" id="SSF51735">
    <property type="entry name" value="NAD(P)-binding Rossmann-fold domains"/>
    <property type="match status" value="1"/>
</dbReference>
<proteinExistence type="predicted"/>
<dbReference type="AlphaFoldDB" id="A0A2T0KAU1"/>
<organism evidence="2 3">
    <name type="scientific">Actinoplanes italicus</name>
    <dbReference type="NCBI Taxonomy" id="113567"/>
    <lineage>
        <taxon>Bacteria</taxon>
        <taxon>Bacillati</taxon>
        <taxon>Actinomycetota</taxon>
        <taxon>Actinomycetes</taxon>
        <taxon>Micromonosporales</taxon>
        <taxon>Micromonosporaceae</taxon>
        <taxon>Actinoplanes</taxon>
    </lineage>
</organism>
<dbReference type="EMBL" id="PVMZ01000009">
    <property type="protein sequence ID" value="PRX20076.1"/>
    <property type="molecule type" value="Genomic_DNA"/>
</dbReference>
<dbReference type="RefSeq" id="WP_203737225.1">
    <property type="nucleotide sequence ID" value="NZ_BOMO01000082.1"/>
</dbReference>
<comment type="caution">
    <text evidence="2">The sequence shown here is derived from an EMBL/GenBank/DDBJ whole genome shotgun (WGS) entry which is preliminary data.</text>
</comment>
<evidence type="ECO:0000259" key="1">
    <source>
        <dbReference type="Pfam" id="PF01370"/>
    </source>
</evidence>
<gene>
    <name evidence="2" type="ORF">CLV67_109341</name>
</gene>